<protein>
    <submittedName>
        <fullName evidence="1">Sugar/maltose fermentation stimulation protein-like protein</fullName>
    </submittedName>
</protein>
<organism evidence="1 2">
    <name type="scientific">Methanomethylophilus alvi (strain Mx1201)</name>
    <dbReference type="NCBI Taxonomy" id="1236689"/>
    <lineage>
        <taxon>Archaea</taxon>
        <taxon>Methanobacteriati</taxon>
        <taxon>Thermoplasmatota</taxon>
        <taxon>Thermoplasmata</taxon>
        <taxon>Methanomassiliicoccales</taxon>
        <taxon>Methanomethylophilaceae</taxon>
        <taxon>Methanomethylophilus</taxon>
    </lineage>
</organism>
<keyword evidence="2" id="KW-1185">Reference proteome</keyword>
<sequence>MKYDRVITGIFESRPNRSIAMVEITDPDTGNVYVCKCHVKNTGTVYPE</sequence>
<dbReference type="GeneID" id="55637721"/>
<evidence type="ECO:0000313" key="1">
    <source>
        <dbReference type="EMBL" id="AGI85584.1"/>
    </source>
</evidence>
<name>M9SCV0_METAX</name>
<accession>M9SCV0</accession>
<dbReference type="Gene3D" id="2.40.50.580">
    <property type="match status" value="1"/>
</dbReference>
<dbReference type="HOGENOM" id="CLU_3147789_0_0_2"/>
<dbReference type="InParanoid" id="M9SCV0"/>
<dbReference type="KEGG" id="max:MMALV_08460"/>
<dbReference type="EMBL" id="CP004049">
    <property type="protein sequence ID" value="AGI85584.1"/>
    <property type="molecule type" value="Genomic_DNA"/>
</dbReference>
<dbReference type="RefSeq" id="WP_015504731.1">
    <property type="nucleotide sequence ID" value="NC_020913.1"/>
</dbReference>
<gene>
    <name evidence="1" type="ORF">MMALV_08460</name>
</gene>
<proteinExistence type="predicted"/>
<dbReference type="Proteomes" id="UP000012672">
    <property type="component" value="Chromosome"/>
</dbReference>
<dbReference type="STRING" id="1236689.MMALV_08460"/>
<reference evidence="1 2" key="1">
    <citation type="journal article" date="2012" name="J. Bacteriol.">
        <title>Genome sequence of 'Candidatus Methanomethylophilus alvus' Mx1201, a methanogenic archaeon from the human gut belonging to a seventh order of methanogens.</title>
        <authorList>
            <person name="Borrel G."/>
            <person name="Harris H.M."/>
            <person name="Tottey W."/>
            <person name="Mihajlovski A."/>
            <person name="Parisot N."/>
            <person name="Peyretaillade E."/>
            <person name="Peyret P."/>
            <person name="Gribaldo S."/>
            <person name="O'Toole P.W."/>
            <person name="Brugere J.F."/>
        </authorList>
    </citation>
    <scope>NUCLEOTIDE SEQUENCE [LARGE SCALE GENOMIC DNA]</scope>
    <source>
        <strain evidence="1 2">Mx1201</strain>
    </source>
</reference>
<dbReference type="AlphaFoldDB" id="M9SCV0"/>
<dbReference type="OrthoDB" id="34139at2157"/>
<evidence type="ECO:0000313" key="2">
    <source>
        <dbReference type="Proteomes" id="UP000012672"/>
    </source>
</evidence>